<name>A0A9W8Z5I2_9PEZI</name>
<dbReference type="GO" id="GO:0005506">
    <property type="term" value="F:iron ion binding"/>
    <property type="evidence" value="ECO:0007669"/>
    <property type="project" value="InterPro"/>
</dbReference>
<evidence type="ECO:0000256" key="7">
    <source>
        <dbReference type="ARBA" id="ARBA00023033"/>
    </source>
</evidence>
<feature type="binding site" description="axial binding residue" evidence="8">
    <location>
        <position position="240"/>
    </location>
    <ligand>
        <name>heme</name>
        <dbReference type="ChEBI" id="CHEBI:30413"/>
    </ligand>
    <ligandPart>
        <name>Fe</name>
        <dbReference type="ChEBI" id="CHEBI:18248"/>
    </ligandPart>
</feature>
<keyword evidence="5 9" id="KW-0560">Oxidoreductase</keyword>
<evidence type="ECO:0000256" key="5">
    <source>
        <dbReference type="ARBA" id="ARBA00023002"/>
    </source>
</evidence>
<evidence type="ECO:0000313" key="10">
    <source>
        <dbReference type="EMBL" id="KAJ4397199.1"/>
    </source>
</evidence>
<evidence type="ECO:0000256" key="4">
    <source>
        <dbReference type="ARBA" id="ARBA00022723"/>
    </source>
</evidence>
<evidence type="ECO:0000256" key="2">
    <source>
        <dbReference type="ARBA" id="ARBA00010617"/>
    </source>
</evidence>
<dbReference type="InterPro" id="IPR036396">
    <property type="entry name" value="Cyt_P450_sf"/>
</dbReference>
<sequence>MEHLSLAFVPLSWAVDAIPSLARLPDWFPCTSFKQIAKEWKTTNESAAEIPYTFVRRQMSMGKYRKSYVSNLLAQNMVENKGNPQAAADNEDAIKWTAVSLYAAGSDSTVAILSSFFLAMIIFPDAQRKAQEEIDRAVGSDRLPSFEDRDNLPFVSGVVKEAWRWNPVGPMGLAHRADEDIEYDQYLIPKGAYLLPSLWWFLHDPREYSDPEQYKPERYLEPLNEPDPGDVAFGYGRRSCAGRYFADASVFATIAKTLAVFKIEKAMDVHGNPIEVKLEHVPGMINRPKDFSFKIVPRSANHIELLRRIGREQHFEESDSSLLDMPIS</sequence>
<evidence type="ECO:0000256" key="6">
    <source>
        <dbReference type="ARBA" id="ARBA00023004"/>
    </source>
</evidence>
<dbReference type="Pfam" id="PF00067">
    <property type="entry name" value="p450"/>
    <property type="match status" value="1"/>
</dbReference>
<keyword evidence="11" id="KW-1185">Reference proteome</keyword>
<comment type="similarity">
    <text evidence="2 9">Belongs to the cytochrome P450 family.</text>
</comment>
<evidence type="ECO:0008006" key="12">
    <source>
        <dbReference type="Google" id="ProtNLM"/>
    </source>
</evidence>
<dbReference type="GO" id="GO:0016705">
    <property type="term" value="F:oxidoreductase activity, acting on paired donors, with incorporation or reduction of molecular oxygen"/>
    <property type="evidence" value="ECO:0007669"/>
    <property type="project" value="InterPro"/>
</dbReference>
<dbReference type="OrthoDB" id="2789670at2759"/>
<dbReference type="Gene3D" id="1.10.630.10">
    <property type="entry name" value="Cytochrome P450"/>
    <property type="match status" value="1"/>
</dbReference>
<dbReference type="PANTHER" id="PTHR46300">
    <property type="entry name" value="P450, PUTATIVE (EUROFUNG)-RELATED-RELATED"/>
    <property type="match status" value="1"/>
</dbReference>
<gene>
    <name evidence="10" type="ORF">N0V93_001423</name>
</gene>
<dbReference type="EMBL" id="JAPEVB010000001">
    <property type="protein sequence ID" value="KAJ4397199.1"/>
    <property type="molecule type" value="Genomic_DNA"/>
</dbReference>
<evidence type="ECO:0000256" key="9">
    <source>
        <dbReference type="RuleBase" id="RU000461"/>
    </source>
</evidence>
<dbReference type="GO" id="GO:0004497">
    <property type="term" value="F:monooxygenase activity"/>
    <property type="evidence" value="ECO:0007669"/>
    <property type="project" value="UniProtKB-KW"/>
</dbReference>
<dbReference type="PROSITE" id="PS00086">
    <property type="entry name" value="CYTOCHROME_P450"/>
    <property type="match status" value="1"/>
</dbReference>
<keyword evidence="6 8" id="KW-0408">Iron</keyword>
<dbReference type="InterPro" id="IPR001128">
    <property type="entry name" value="Cyt_P450"/>
</dbReference>
<protein>
    <recommendedName>
        <fullName evidence="12">Cytochrome P450</fullName>
    </recommendedName>
</protein>
<dbReference type="PANTHER" id="PTHR46300:SF7">
    <property type="entry name" value="P450, PUTATIVE (EUROFUNG)-RELATED"/>
    <property type="match status" value="1"/>
</dbReference>
<keyword evidence="7 9" id="KW-0503">Monooxygenase</keyword>
<proteinExistence type="inferred from homology"/>
<dbReference type="InterPro" id="IPR050364">
    <property type="entry name" value="Cytochrome_P450_fung"/>
</dbReference>
<evidence type="ECO:0000313" key="11">
    <source>
        <dbReference type="Proteomes" id="UP001140453"/>
    </source>
</evidence>
<dbReference type="GO" id="GO:0020037">
    <property type="term" value="F:heme binding"/>
    <property type="evidence" value="ECO:0007669"/>
    <property type="project" value="InterPro"/>
</dbReference>
<dbReference type="PRINTS" id="PR00385">
    <property type="entry name" value="P450"/>
</dbReference>
<organism evidence="10 11">
    <name type="scientific">Gnomoniopsis smithogilvyi</name>
    <dbReference type="NCBI Taxonomy" id="1191159"/>
    <lineage>
        <taxon>Eukaryota</taxon>
        <taxon>Fungi</taxon>
        <taxon>Dikarya</taxon>
        <taxon>Ascomycota</taxon>
        <taxon>Pezizomycotina</taxon>
        <taxon>Sordariomycetes</taxon>
        <taxon>Sordariomycetidae</taxon>
        <taxon>Diaporthales</taxon>
        <taxon>Gnomoniaceae</taxon>
        <taxon>Gnomoniopsis</taxon>
    </lineage>
</organism>
<keyword evidence="4 8" id="KW-0479">Metal-binding</keyword>
<dbReference type="InterPro" id="IPR002401">
    <property type="entry name" value="Cyt_P450_E_grp-I"/>
</dbReference>
<comment type="cofactor">
    <cofactor evidence="1 8">
        <name>heme</name>
        <dbReference type="ChEBI" id="CHEBI:30413"/>
    </cofactor>
</comment>
<reference evidence="10" key="1">
    <citation type="submission" date="2022-10" db="EMBL/GenBank/DDBJ databases">
        <title>Tapping the CABI collections for fungal endophytes: first genome assemblies for Collariella, Neodidymelliopsis, Ascochyta clinopodiicola, Didymella pomorum, Didymosphaeria variabile, Neocosmospora piperis and Neocucurbitaria cava.</title>
        <authorList>
            <person name="Hill R."/>
        </authorList>
    </citation>
    <scope>NUCLEOTIDE SEQUENCE</scope>
    <source>
        <strain evidence="10">IMI 355082</strain>
    </source>
</reference>
<evidence type="ECO:0000256" key="1">
    <source>
        <dbReference type="ARBA" id="ARBA00001971"/>
    </source>
</evidence>
<keyword evidence="3 8" id="KW-0349">Heme</keyword>
<evidence type="ECO:0000256" key="8">
    <source>
        <dbReference type="PIRSR" id="PIRSR602401-1"/>
    </source>
</evidence>
<evidence type="ECO:0000256" key="3">
    <source>
        <dbReference type="ARBA" id="ARBA00022617"/>
    </source>
</evidence>
<comment type="caution">
    <text evidence="10">The sequence shown here is derived from an EMBL/GenBank/DDBJ whole genome shotgun (WGS) entry which is preliminary data.</text>
</comment>
<accession>A0A9W8Z5I2</accession>
<dbReference type="Proteomes" id="UP001140453">
    <property type="component" value="Unassembled WGS sequence"/>
</dbReference>
<dbReference type="AlphaFoldDB" id="A0A9W8Z5I2"/>
<dbReference type="InterPro" id="IPR017972">
    <property type="entry name" value="Cyt_P450_CS"/>
</dbReference>
<dbReference type="SUPFAM" id="SSF48264">
    <property type="entry name" value="Cytochrome P450"/>
    <property type="match status" value="1"/>
</dbReference>
<dbReference type="PRINTS" id="PR00463">
    <property type="entry name" value="EP450I"/>
</dbReference>